<evidence type="ECO:0000256" key="4">
    <source>
        <dbReference type="ARBA" id="ARBA00023002"/>
    </source>
</evidence>
<evidence type="ECO:0000256" key="2">
    <source>
        <dbReference type="ARBA" id="ARBA00022723"/>
    </source>
</evidence>
<dbReference type="InterPro" id="IPR042098">
    <property type="entry name" value="TauD-like_sf"/>
</dbReference>
<keyword evidence="3" id="KW-0223">Dioxygenase</keyword>
<dbReference type="GO" id="GO:0005737">
    <property type="term" value="C:cytoplasm"/>
    <property type="evidence" value="ECO:0007669"/>
    <property type="project" value="TreeGrafter"/>
</dbReference>
<comment type="similarity">
    <text evidence="1">Belongs to the TfdA dioxygenase family.</text>
</comment>
<feature type="compositionally biased region" description="Basic and acidic residues" evidence="6">
    <location>
        <begin position="342"/>
        <end position="352"/>
    </location>
</feature>
<feature type="domain" description="TauD/TfdA-like" evidence="7">
    <location>
        <begin position="43"/>
        <end position="328"/>
    </location>
</feature>
<evidence type="ECO:0000256" key="3">
    <source>
        <dbReference type="ARBA" id="ARBA00022964"/>
    </source>
</evidence>
<evidence type="ECO:0000256" key="6">
    <source>
        <dbReference type="SAM" id="MobiDB-lite"/>
    </source>
</evidence>
<organism evidence="8 9">
    <name type="scientific">Sphaerobolus stellatus (strain SS14)</name>
    <dbReference type="NCBI Taxonomy" id="990650"/>
    <lineage>
        <taxon>Eukaryota</taxon>
        <taxon>Fungi</taxon>
        <taxon>Dikarya</taxon>
        <taxon>Basidiomycota</taxon>
        <taxon>Agaricomycotina</taxon>
        <taxon>Agaricomycetes</taxon>
        <taxon>Phallomycetidae</taxon>
        <taxon>Geastrales</taxon>
        <taxon>Sphaerobolaceae</taxon>
        <taxon>Sphaerobolus</taxon>
    </lineage>
</organism>
<keyword evidence="2" id="KW-0479">Metal-binding</keyword>
<dbReference type="InterPro" id="IPR003819">
    <property type="entry name" value="TauD/TfdA-like"/>
</dbReference>
<keyword evidence="4" id="KW-0560">Oxidoreductase</keyword>
<gene>
    <name evidence="8" type="ORF">M422DRAFT_272357</name>
</gene>
<dbReference type="PANTHER" id="PTHR30468:SF10">
    <property type="entry name" value="TAUD_TFDA-LIKE DOMAIN-CONTAINING PROTEIN"/>
    <property type="match status" value="1"/>
</dbReference>
<dbReference type="GO" id="GO:0016706">
    <property type="term" value="F:2-oxoglutarate-dependent dioxygenase activity"/>
    <property type="evidence" value="ECO:0007669"/>
    <property type="project" value="TreeGrafter"/>
</dbReference>
<evidence type="ECO:0000259" key="7">
    <source>
        <dbReference type="Pfam" id="PF02668"/>
    </source>
</evidence>
<feature type="region of interest" description="Disordered" evidence="6">
    <location>
        <begin position="340"/>
        <end position="359"/>
    </location>
</feature>
<sequence length="359" mass="40241">MAPVASNTNAPDDSVARSRLTNPLEYSGSLDQYAYTEMTPIVGRLYHDVQIKDLLRDPDSKQLLQDMAYTISHRGVVFFRNQDLCLADQKEFVNFISELSGRPSSSGLHVHPSFRSPDNEPIDENGNHDENVYVVSNKAQVKLFKEMPHRGTVTDAAVGWHTDVTFEPVPADYSCLIMRTTPPTGGDTLWCSATALYDRISPPYRSFLETLTSTCAQPVFVKSAARVGYEIMSPRGSPLNAGTEFSAVHPVVRTNPVTGLKSIFAVGLHCEKINDVHPYEDKQIRDYFLHLITRNHDMQVRYKWGPNDVAIWDNRSVFHAATPDIGEGIRFGNRVTSVGERPYLDPKSKSRQETLMNGH</sequence>
<evidence type="ECO:0000256" key="5">
    <source>
        <dbReference type="ARBA" id="ARBA00023004"/>
    </source>
</evidence>
<dbReference type="Proteomes" id="UP000054279">
    <property type="component" value="Unassembled WGS sequence"/>
</dbReference>
<accession>A0A0C9TBN5</accession>
<proteinExistence type="inferred from homology"/>
<dbReference type="PANTHER" id="PTHR30468">
    <property type="entry name" value="ALPHA-KETOGLUTARATE-DEPENDENT SULFONATE DIOXYGENASE"/>
    <property type="match status" value="1"/>
</dbReference>
<dbReference type="HOGENOM" id="CLU_036005_1_0_1"/>
<reference evidence="8 9" key="1">
    <citation type="submission" date="2014-06" db="EMBL/GenBank/DDBJ databases">
        <title>Evolutionary Origins and Diversification of the Mycorrhizal Mutualists.</title>
        <authorList>
            <consortium name="DOE Joint Genome Institute"/>
            <consortium name="Mycorrhizal Genomics Consortium"/>
            <person name="Kohler A."/>
            <person name="Kuo A."/>
            <person name="Nagy L.G."/>
            <person name="Floudas D."/>
            <person name="Copeland A."/>
            <person name="Barry K.W."/>
            <person name="Cichocki N."/>
            <person name="Veneault-Fourrey C."/>
            <person name="LaButti K."/>
            <person name="Lindquist E.A."/>
            <person name="Lipzen A."/>
            <person name="Lundell T."/>
            <person name="Morin E."/>
            <person name="Murat C."/>
            <person name="Riley R."/>
            <person name="Ohm R."/>
            <person name="Sun H."/>
            <person name="Tunlid A."/>
            <person name="Henrissat B."/>
            <person name="Grigoriev I.V."/>
            <person name="Hibbett D.S."/>
            <person name="Martin F."/>
        </authorList>
    </citation>
    <scope>NUCLEOTIDE SEQUENCE [LARGE SCALE GENOMIC DNA]</scope>
    <source>
        <strain evidence="8 9">SS14</strain>
    </source>
</reference>
<evidence type="ECO:0000313" key="8">
    <source>
        <dbReference type="EMBL" id="KIJ26533.1"/>
    </source>
</evidence>
<dbReference type="Gene3D" id="3.60.130.10">
    <property type="entry name" value="Clavaminate synthase-like"/>
    <property type="match status" value="1"/>
</dbReference>
<name>A0A0C9TBN5_SPHS4</name>
<dbReference type="InterPro" id="IPR051323">
    <property type="entry name" value="AtsK-like"/>
</dbReference>
<dbReference type="GO" id="GO:0046872">
    <property type="term" value="F:metal ion binding"/>
    <property type="evidence" value="ECO:0007669"/>
    <property type="project" value="UniProtKB-KW"/>
</dbReference>
<protein>
    <recommendedName>
        <fullName evidence="7">TauD/TfdA-like domain-containing protein</fullName>
    </recommendedName>
</protein>
<evidence type="ECO:0000256" key="1">
    <source>
        <dbReference type="ARBA" id="ARBA00005896"/>
    </source>
</evidence>
<dbReference type="OrthoDB" id="10257314at2759"/>
<dbReference type="Pfam" id="PF02668">
    <property type="entry name" value="TauD"/>
    <property type="match status" value="1"/>
</dbReference>
<dbReference type="SUPFAM" id="SSF51197">
    <property type="entry name" value="Clavaminate synthase-like"/>
    <property type="match status" value="1"/>
</dbReference>
<evidence type="ECO:0000313" key="9">
    <source>
        <dbReference type="Proteomes" id="UP000054279"/>
    </source>
</evidence>
<dbReference type="AlphaFoldDB" id="A0A0C9TBN5"/>
<dbReference type="EMBL" id="KN837365">
    <property type="protein sequence ID" value="KIJ26533.1"/>
    <property type="molecule type" value="Genomic_DNA"/>
</dbReference>
<keyword evidence="5" id="KW-0408">Iron</keyword>
<keyword evidence="9" id="KW-1185">Reference proteome</keyword>